<gene>
    <name evidence="1" type="ORF">ROHU_022481</name>
</gene>
<reference evidence="1 2" key="1">
    <citation type="submission" date="2018-03" db="EMBL/GenBank/DDBJ databases">
        <title>Draft genome sequence of Rohu Carp (Labeo rohita).</title>
        <authorList>
            <person name="Das P."/>
            <person name="Kushwaha B."/>
            <person name="Joshi C.G."/>
            <person name="Kumar D."/>
            <person name="Nagpure N.S."/>
            <person name="Sahoo L."/>
            <person name="Das S.P."/>
            <person name="Bit A."/>
            <person name="Patnaik S."/>
            <person name="Meher P.K."/>
            <person name="Jayasankar P."/>
            <person name="Koringa P.G."/>
            <person name="Patel N.V."/>
            <person name="Hinsu A.T."/>
            <person name="Kumar R."/>
            <person name="Pandey M."/>
            <person name="Agarwal S."/>
            <person name="Srivastava S."/>
            <person name="Singh M."/>
            <person name="Iquebal M.A."/>
            <person name="Jaiswal S."/>
            <person name="Angadi U.B."/>
            <person name="Kumar N."/>
            <person name="Raza M."/>
            <person name="Shah T.M."/>
            <person name="Rai A."/>
            <person name="Jena J.K."/>
        </authorList>
    </citation>
    <scope>NUCLEOTIDE SEQUENCE [LARGE SCALE GENOMIC DNA]</scope>
    <source>
        <strain evidence="1">DASCIFA01</strain>
        <tissue evidence="1">Testis</tissue>
    </source>
</reference>
<comment type="caution">
    <text evidence="1">The sequence shown here is derived from an EMBL/GenBank/DDBJ whole genome shotgun (WGS) entry which is preliminary data.</text>
</comment>
<dbReference type="EMBL" id="QBIY01012552">
    <property type="protein sequence ID" value="RXN24046.1"/>
    <property type="molecule type" value="Genomic_DNA"/>
</dbReference>
<name>A0A498N0J3_LABRO</name>
<dbReference type="AlphaFoldDB" id="A0A498N0J3"/>
<evidence type="ECO:0000313" key="1">
    <source>
        <dbReference type="EMBL" id="RXN24046.1"/>
    </source>
</evidence>
<keyword evidence="2" id="KW-1185">Reference proteome</keyword>
<sequence length="76" mass="8817">MHLFAECHFVKNYQLYHNLNILLSSCMTKRTTRLVEKAIHDPLPLEFLHIVEKPVHITGRHSPFNHSSALITLARS</sequence>
<protein>
    <submittedName>
        <fullName evidence="1">Uncharacterized protein</fullName>
    </submittedName>
</protein>
<organism evidence="1 2">
    <name type="scientific">Labeo rohita</name>
    <name type="common">Indian major carp</name>
    <name type="synonym">Cyprinus rohita</name>
    <dbReference type="NCBI Taxonomy" id="84645"/>
    <lineage>
        <taxon>Eukaryota</taxon>
        <taxon>Metazoa</taxon>
        <taxon>Chordata</taxon>
        <taxon>Craniata</taxon>
        <taxon>Vertebrata</taxon>
        <taxon>Euteleostomi</taxon>
        <taxon>Actinopterygii</taxon>
        <taxon>Neopterygii</taxon>
        <taxon>Teleostei</taxon>
        <taxon>Ostariophysi</taxon>
        <taxon>Cypriniformes</taxon>
        <taxon>Cyprinidae</taxon>
        <taxon>Labeoninae</taxon>
        <taxon>Labeonini</taxon>
        <taxon>Labeo</taxon>
    </lineage>
</organism>
<evidence type="ECO:0000313" key="2">
    <source>
        <dbReference type="Proteomes" id="UP000290572"/>
    </source>
</evidence>
<proteinExistence type="predicted"/>
<accession>A0A498N0J3</accession>
<dbReference type="Proteomes" id="UP000290572">
    <property type="component" value="Unassembled WGS sequence"/>
</dbReference>